<evidence type="ECO:0000313" key="8">
    <source>
        <dbReference type="EMBL" id="AHG91904.1"/>
    </source>
</evidence>
<dbReference type="PROSITE" id="PS51462">
    <property type="entry name" value="NUDIX"/>
    <property type="match status" value="1"/>
</dbReference>
<evidence type="ECO:0000256" key="2">
    <source>
        <dbReference type="ARBA" id="ARBA00001946"/>
    </source>
</evidence>
<feature type="domain" description="Nudix hydrolase" evidence="7">
    <location>
        <begin position="35"/>
        <end position="172"/>
    </location>
</feature>
<protein>
    <submittedName>
        <fullName evidence="8">NUDIX hydrolase</fullName>
    </submittedName>
</protein>
<dbReference type="OrthoDB" id="289720at2"/>
<dbReference type="PANTHER" id="PTHR12992">
    <property type="entry name" value="NUDIX HYDROLASE"/>
    <property type="match status" value="1"/>
</dbReference>
<dbReference type="Proteomes" id="UP000019151">
    <property type="component" value="Chromosome"/>
</dbReference>
<keyword evidence="9" id="KW-1185">Reference proteome</keyword>
<reference evidence="8 9" key="1">
    <citation type="journal article" date="2014" name="Genome Announc.">
        <title>Genome Sequence and Methylome of Soil Bacterium Gemmatirosa kalamazoonensis KBS708T, a Member of the Rarely Cultivated Gemmatimonadetes Phylum.</title>
        <authorList>
            <person name="Debruyn J.M."/>
            <person name="Radosevich M."/>
            <person name="Wommack K.E."/>
            <person name="Polson S.W."/>
            <person name="Hauser L.J."/>
            <person name="Fawaz M.N."/>
            <person name="Korlach J."/>
            <person name="Tsai Y.C."/>
        </authorList>
    </citation>
    <scope>NUCLEOTIDE SEQUENCE [LARGE SCALE GENOMIC DNA]</scope>
    <source>
        <strain evidence="8 9">KBS708</strain>
    </source>
</reference>
<comment type="cofactor">
    <cofactor evidence="2">
        <name>Mg(2+)</name>
        <dbReference type="ChEBI" id="CHEBI:18420"/>
    </cofactor>
</comment>
<evidence type="ECO:0000256" key="1">
    <source>
        <dbReference type="ARBA" id="ARBA00001936"/>
    </source>
</evidence>
<dbReference type="eggNOG" id="COG1051">
    <property type="taxonomic scope" value="Bacteria"/>
</dbReference>
<dbReference type="STRING" id="861299.J421_4367"/>
<organism evidence="8 9">
    <name type="scientific">Gemmatirosa kalamazoonensis</name>
    <dbReference type="NCBI Taxonomy" id="861299"/>
    <lineage>
        <taxon>Bacteria</taxon>
        <taxon>Pseudomonadati</taxon>
        <taxon>Gemmatimonadota</taxon>
        <taxon>Gemmatimonadia</taxon>
        <taxon>Gemmatimonadales</taxon>
        <taxon>Gemmatimonadaceae</taxon>
        <taxon>Gemmatirosa</taxon>
    </lineage>
</organism>
<dbReference type="RefSeq" id="WP_025413337.1">
    <property type="nucleotide sequence ID" value="NZ_CP007128.1"/>
</dbReference>
<dbReference type="PANTHER" id="PTHR12992:SF11">
    <property type="entry name" value="MITOCHONDRIAL COENZYME A DIPHOSPHATASE NUDT8"/>
    <property type="match status" value="1"/>
</dbReference>
<evidence type="ECO:0000256" key="3">
    <source>
        <dbReference type="ARBA" id="ARBA00022723"/>
    </source>
</evidence>
<dbReference type="GO" id="GO:0010945">
    <property type="term" value="F:coenzyme A diphosphatase activity"/>
    <property type="evidence" value="ECO:0007669"/>
    <property type="project" value="InterPro"/>
</dbReference>
<sequence>MTFDALAHADVAALAASLAERPGADDVPRPGEPVPRRAAVALVLRVRHRVLELLFVKRAEYAGDPWSGHVAFPGGRREPEDATLWDTAVRETREETALDLARDGMLLGRLDELHPRSQALPAIVVTPFVAVAPPDVQLALSPELSQAFWVPLEQLRRDAHVTSIVRPRGVEMRVPSVLHDGHVIWGMTYRILEDFLGRL</sequence>
<comment type="cofactor">
    <cofactor evidence="1">
        <name>Mn(2+)</name>
        <dbReference type="ChEBI" id="CHEBI:29035"/>
    </cofactor>
</comment>
<dbReference type="InParanoid" id="W0RLE4"/>
<proteinExistence type="predicted"/>
<dbReference type="AlphaFoldDB" id="W0RLE4"/>
<evidence type="ECO:0000256" key="4">
    <source>
        <dbReference type="ARBA" id="ARBA00022801"/>
    </source>
</evidence>
<accession>W0RLE4</accession>
<keyword evidence="4 8" id="KW-0378">Hydrolase</keyword>
<dbReference type="KEGG" id="gba:J421_4367"/>
<dbReference type="CDD" id="cd03426">
    <property type="entry name" value="NUDIX_CoAse_Nudt7"/>
    <property type="match status" value="1"/>
</dbReference>
<dbReference type="Pfam" id="PF00293">
    <property type="entry name" value="NUDIX"/>
    <property type="match status" value="1"/>
</dbReference>
<keyword evidence="5" id="KW-0460">Magnesium</keyword>
<dbReference type="InterPro" id="IPR045121">
    <property type="entry name" value="CoAse"/>
</dbReference>
<dbReference type="InterPro" id="IPR015797">
    <property type="entry name" value="NUDIX_hydrolase-like_dom_sf"/>
</dbReference>
<dbReference type="GO" id="GO:0046872">
    <property type="term" value="F:metal ion binding"/>
    <property type="evidence" value="ECO:0007669"/>
    <property type="project" value="UniProtKB-KW"/>
</dbReference>
<evidence type="ECO:0000256" key="5">
    <source>
        <dbReference type="ARBA" id="ARBA00022842"/>
    </source>
</evidence>
<dbReference type="Gene3D" id="3.90.79.10">
    <property type="entry name" value="Nucleoside Triphosphate Pyrophosphohydrolase"/>
    <property type="match status" value="1"/>
</dbReference>
<dbReference type="EMBL" id="CP007128">
    <property type="protein sequence ID" value="AHG91904.1"/>
    <property type="molecule type" value="Genomic_DNA"/>
</dbReference>
<keyword evidence="3" id="KW-0479">Metal-binding</keyword>
<evidence type="ECO:0000256" key="6">
    <source>
        <dbReference type="ARBA" id="ARBA00023211"/>
    </source>
</evidence>
<name>W0RLE4_9BACT</name>
<dbReference type="HOGENOM" id="CLU_040940_5_3_0"/>
<evidence type="ECO:0000259" key="7">
    <source>
        <dbReference type="PROSITE" id="PS51462"/>
    </source>
</evidence>
<gene>
    <name evidence="8" type="ORF">J421_4367</name>
</gene>
<keyword evidence="6" id="KW-0464">Manganese</keyword>
<dbReference type="SUPFAM" id="SSF55811">
    <property type="entry name" value="Nudix"/>
    <property type="match status" value="1"/>
</dbReference>
<evidence type="ECO:0000313" key="9">
    <source>
        <dbReference type="Proteomes" id="UP000019151"/>
    </source>
</evidence>
<dbReference type="InterPro" id="IPR000086">
    <property type="entry name" value="NUDIX_hydrolase_dom"/>
</dbReference>